<accession>A0AAW3ZIJ3</accession>
<protein>
    <submittedName>
        <fullName evidence="3">PhzF family phenazine biosynthesis protein</fullName>
    </submittedName>
</protein>
<proteinExistence type="inferred from homology"/>
<dbReference type="GO" id="GO:0016853">
    <property type="term" value="F:isomerase activity"/>
    <property type="evidence" value="ECO:0007669"/>
    <property type="project" value="TreeGrafter"/>
</dbReference>
<dbReference type="Proteomes" id="UP000613768">
    <property type="component" value="Unassembled WGS sequence"/>
</dbReference>
<dbReference type="Gene3D" id="3.10.310.10">
    <property type="entry name" value="Diaminopimelate Epimerase, Chain A, domain 1"/>
    <property type="match status" value="2"/>
</dbReference>
<dbReference type="PANTHER" id="PTHR13774">
    <property type="entry name" value="PHENAZINE BIOSYNTHESIS PROTEIN"/>
    <property type="match status" value="1"/>
</dbReference>
<dbReference type="SUPFAM" id="SSF54506">
    <property type="entry name" value="Diaminopimelate epimerase-like"/>
    <property type="match status" value="1"/>
</dbReference>
<evidence type="ECO:0000256" key="2">
    <source>
        <dbReference type="PIRSR" id="PIRSR016184-1"/>
    </source>
</evidence>
<name>A0AAW3ZIJ3_9GAMM</name>
<dbReference type="NCBIfam" id="TIGR00654">
    <property type="entry name" value="PhzF_family"/>
    <property type="match status" value="1"/>
</dbReference>
<comment type="similarity">
    <text evidence="1">Belongs to the PhzF family.</text>
</comment>
<evidence type="ECO:0000313" key="4">
    <source>
        <dbReference type="Proteomes" id="UP000613768"/>
    </source>
</evidence>
<sequence length="295" mass="31762">MIRVPFKQVDVFTDQPFRGNPVAVILAADALSREQMQHIARWTNLSETTFVLQPRTPEASYRLRIFTPMSELPFAGHPSVGTAHALLESGLLSSGSGELVQECEAGLLPVRVLGSKDQRTIALRSPAAQRRQVDDQGLLTAALADWPIGDLAPVLYDNGPHWWLVELRDEEAVRSLRPDLQAVAALCRTTGAVGLAVFAAANAGQDYQRVVRAFCPADGIPEDPVTGSANASMGAYLRDVGQLKRGDRYVASQGRELQRDGRVEVSIEADGVWIGGQAVTVVDGTLSAGLGKQAR</sequence>
<comment type="caution">
    <text evidence="3">The sequence shown here is derived from an EMBL/GenBank/DDBJ whole genome shotgun (WGS) entry which is preliminary data.</text>
</comment>
<evidence type="ECO:0000313" key="3">
    <source>
        <dbReference type="EMBL" id="MBD8524291.1"/>
    </source>
</evidence>
<gene>
    <name evidence="3" type="ORF">IFO71_00915</name>
</gene>
<dbReference type="PIRSF" id="PIRSF016184">
    <property type="entry name" value="PhzC_PhzF"/>
    <property type="match status" value="1"/>
</dbReference>
<evidence type="ECO:0000256" key="1">
    <source>
        <dbReference type="ARBA" id="ARBA00008270"/>
    </source>
</evidence>
<dbReference type="RefSeq" id="WP_192027633.1">
    <property type="nucleotide sequence ID" value="NZ_JACYTR010000001.1"/>
</dbReference>
<reference evidence="3 4" key="1">
    <citation type="submission" date="2020-09" db="EMBL/GenBank/DDBJ databases">
        <title>Pseudoxanthomonas sp. CAU 1598 isolated from sand of Yaerae Beach.</title>
        <authorList>
            <person name="Kim W."/>
        </authorList>
    </citation>
    <scope>NUCLEOTIDE SEQUENCE [LARGE SCALE GENOMIC DNA]</scope>
    <source>
        <strain evidence="3 4">CAU 1598</strain>
    </source>
</reference>
<dbReference type="GO" id="GO:0005737">
    <property type="term" value="C:cytoplasm"/>
    <property type="evidence" value="ECO:0007669"/>
    <property type="project" value="TreeGrafter"/>
</dbReference>
<feature type="active site" evidence="2">
    <location>
        <position position="47"/>
    </location>
</feature>
<dbReference type="InterPro" id="IPR003719">
    <property type="entry name" value="Phenazine_PhzF-like"/>
</dbReference>
<keyword evidence="4" id="KW-1185">Reference proteome</keyword>
<dbReference type="Pfam" id="PF02567">
    <property type="entry name" value="PhzC-PhzF"/>
    <property type="match status" value="1"/>
</dbReference>
<dbReference type="PANTHER" id="PTHR13774:SF32">
    <property type="entry name" value="ANTISENSE-ENHANCING SEQUENCE 1"/>
    <property type="match status" value="1"/>
</dbReference>
<dbReference type="EMBL" id="JACYTR010000001">
    <property type="protein sequence ID" value="MBD8524291.1"/>
    <property type="molecule type" value="Genomic_DNA"/>
</dbReference>
<organism evidence="3 4">
    <name type="scientific">Pseudomarimonas arenosa</name>
    <dbReference type="NCBI Taxonomy" id="2774145"/>
    <lineage>
        <taxon>Bacteria</taxon>
        <taxon>Pseudomonadati</taxon>
        <taxon>Pseudomonadota</taxon>
        <taxon>Gammaproteobacteria</taxon>
        <taxon>Lysobacterales</taxon>
        <taxon>Lysobacteraceae</taxon>
        <taxon>Pseudomarimonas</taxon>
    </lineage>
</organism>
<dbReference type="AlphaFoldDB" id="A0AAW3ZIJ3"/>